<dbReference type="EMBL" id="NPDN01000001">
    <property type="protein sequence ID" value="PJZ27569.1"/>
    <property type="molecule type" value="Genomic_DNA"/>
</dbReference>
<sequence length="232" mass="26193">MRVLILLLLLGCNFCSPLQVKSQVEVERSDHIRYYEKTYAFLPFFGQAPPIIIRENEDLIREKLAEKGYKEVDISRADQLIHYDILIFPRGSVIDNRADLGAFGGWTSARGMRYHSYGGTSSRLAAVPILGSVGGYSPFAFMGNFGNSRISGASPYYENFYDVIFKLVIYDGKRYRGLPSSVLLKANVEGEGRSGPMFDVIPYLITGFFKSFPNFVGEKNEIISEEEVWRGH</sequence>
<evidence type="ECO:0000313" key="2">
    <source>
        <dbReference type="Proteomes" id="UP000232196"/>
    </source>
</evidence>
<dbReference type="Proteomes" id="UP000232196">
    <property type="component" value="Unassembled WGS sequence"/>
</dbReference>
<proteinExistence type="predicted"/>
<dbReference type="RefSeq" id="WP_100705299.1">
    <property type="nucleotide sequence ID" value="NZ_NPDL01000010.1"/>
</dbReference>
<gene>
    <name evidence="1" type="ORF">CH357_02430</name>
</gene>
<dbReference type="AlphaFoldDB" id="A0A2M9XIT4"/>
<dbReference type="OrthoDB" id="323503at2"/>
<accession>A0A2M9XIT4</accession>
<evidence type="ECO:0008006" key="3">
    <source>
        <dbReference type="Google" id="ProtNLM"/>
    </source>
</evidence>
<reference evidence="1 2" key="1">
    <citation type="submission" date="2017-07" db="EMBL/GenBank/DDBJ databases">
        <title>Leptospira spp. isolated from tropical soils.</title>
        <authorList>
            <person name="Thibeaux R."/>
            <person name="Iraola G."/>
            <person name="Ferres I."/>
            <person name="Bierque E."/>
            <person name="Girault D."/>
            <person name="Soupe-Gilbert M.-E."/>
            <person name="Picardeau M."/>
            <person name="Goarant C."/>
        </authorList>
    </citation>
    <scope>NUCLEOTIDE SEQUENCE [LARGE SCALE GENOMIC DNA]</scope>
    <source>
        <strain evidence="1 2">MCA1-C-A1</strain>
    </source>
</reference>
<name>A0A2M9XIT4_9LEPT</name>
<comment type="caution">
    <text evidence="1">The sequence shown here is derived from an EMBL/GenBank/DDBJ whole genome shotgun (WGS) entry which is preliminary data.</text>
</comment>
<organism evidence="1 2">
    <name type="scientific">Leptospira hartskeerlii</name>
    <dbReference type="NCBI Taxonomy" id="2023177"/>
    <lineage>
        <taxon>Bacteria</taxon>
        <taxon>Pseudomonadati</taxon>
        <taxon>Spirochaetota</taxon>
        <taxon>Spirochaetia</taxon>
        <taxon>Leptospirales</taxon>
        <taxon>Leptospiraceae</taxon>
        <taxon>Leptospira</taxon>
    </lineage>
</organism>
<protein>
    <recommendedName>
        <fullName evidence="3">DUF4136 domain-containing protein</fullName>
    </recommendedName>
</protein>
<keyword evidence="2" id="KW-1185">Reference proteome</keyword>
<evidence type="ECO:0000313" key="1">
    <source>
        <dbReference type="EMBL" id="PJZ27569.1"/>
    </source>
</evidence>